<accession>A0AAX1EHQ8</accession>
<name>A0AAX1EHQ8_9GAMM</name>
<gene>
    <name evidence="2" type="ORF">E3983_09405</name>
</gene>
<proteinExistence type="predicted"/>
<dbReference type="RefSeq" id="WP_135060775.1">
    <property type="nucleotide sequence ID" value="NZ_CP038254.1"/>
</dbReference>
<organism evidence="2 3">
    <name type="scientific">Legionella israelensis</name>
    <dbReference type="NCBI Taxonomy" id="454"/>
    <lineage>
        <taxon>Bacteria</taxon>
        <taxon>Pseudomonadati</taxon>
        <taxon>Pseudomonadota</taxon>
        <taxon>Gammaproteobacteria</taxon>
        <taxon>Legionellales</taxon>
        <taxon>Legionellaceae</taxon>
        <taxon>Legionella</taxon>
    </lineage>
</organism>
<evidence type="ECO:0000313" key="3">
    <source>
        <dbReference type="Proteomes" id="UP000295517"/>
    </source>
</evidence>
<dbReference type="AlphaFoldDB" id="A0AAX1EHQ8"/>
<keyword evidence="1" id="KW-0732">Signal</keyword>
<dbReference type="Proteomes" id="UP000295517">
    <property type="component" value="Chromosome"/>
</dbReference>
<reference evidence="2 3" key="1">
    <citation type="submission" date="2019-03" db="EMBL/GenBank/DDBJ databases">
        <title>Diverse conjugative elements silence natural transformation in Legionella species.</title>
        <authorList>
            <person name="Durieux I."/>
            <person name="Ginevra C."/>
            <person name="Attaiech L."/>
            <person name="Picq K."/>
            <person name="Juan P.A."/>
            <person name="Jarraud S."/>
            <person name="Charpentier X."/>
        </authorList>
    </citation>
    <scope>NUCLEOTIDE SEQUENCE [LARGE SCALE GENOMIC DNA]</scope>
    <source>
        <strain evidence="2 3">HL-0427-4011</strain>
    </source>
</reference>
<sequence>MKKISAILMFLIVSFSGFSAQVCTENCPTPEGVEALNQLCRHIINDSQQITSDQFSKEQWFQVIQSLGKTGESLKALGKYAPECNFSNDN</sequence>
<protein>
    <submittedName>
        <fullName evidence="2">Uncharacterized protein</fullName>
    </submittedName>
</protein>
<evidence type="ECO:0000313" key="2">
    <source>
        <dbReference type="EMBL" id="QBR84562.1"/>
    </source>
</evidence>
<feature type="signal peptide" evidence="1">
    <location>
        <begin position="1"/>
        <end position="20"/>
    </location>
</feature>
<evidence type="ECO:0000256" key="1">
    <source>
        <dbReference type="SAM" id="SignalP"/>
    </source>
</evidence>
<dbReference type="EMBL" id="CP038254">
    <property type="protein sequence ID" value="QBR84562.1"/>
    <property type="molecule type" value="Genomic_DNA"/>
</dbReference>
<feature type="chain" id="PRO_5043903555" evidence="1">
    <location>
        <begin position="21"/>
        <end position="90"/>
    </location>
</feature>